<dbReference type="GO" id="GO:0004300">
    <property type="term" value="F:enoyl-CoA hydratase activity"/>
    <property type="evidence" value="ECO:0007669"/>
    <property type="project" value="UniProtKB-EC"/>
</dbReference>
<keyword evidence="16" id="KW-0520">NAD</keyword>
<evidence type="ECO:0000256" key="16">
    <source>
        <dbReference type="ARBA" id="ARBA00023027"/>
    </source>
</evidence>
<feature type="site" description="Important for long-chain enoyl-CoA hydratase activity" evidence="42">
    <location>
        <position position="172"/>
    </location>
</feature>
<dbReference type="Pfam" id="PF00725">
    <property type="entry name" value="3HCDH"/>
    <property type="match status" value="2"/>
</dbReference>
<evidence type="ECO:0000256" key="30">
    <source>
        <dbReference type="ARBA" id="ARBA00052224"/>
    </source>
</evidence>
<dbReference type="AlphaFoldDB" id="A0AA36M0R3"/>
<keyword evidence="19" id="KW-0472">Membrane</keyword>
<dbReference type="Pfam" id="PF02737">
    <property type="entry name" value="3HCDH_N"/>
    <property type="match status" value="1"/>
</dbReference>
<keyword evidence="21" id="KW-0511">Multifunctional enzyme</keyword>
<feature type="domain" description="3-hydroxyacyl-CoA dehydrogenase NAD binding" evidence="44">
    <location>
        <begin position="384"/>
        <end position="563"/>
    </location>
</feature>
<dbReference type="NCBIfam" id="TIGR02441">
    <property type="entry name" value="fa_ox_alpha_mit"/>
    <property type="match status" value="1"/>
</dbReference>
<feature type="domain" description="3-hydroxyacyl-CoA dehydrogenase C-terminal" evidence="43">
    <location>
        <begin position="565"/>
        <end position="660"/>
    </location>
</feature>
<evidence type="ECO:0000256" key="26">
    <source>
        <dbReference type="ARBA" id="ARBA00050222"/>
    </source>
</evidence>
<evidence type="ECO:0000256" key="24">
    <source>
        <dbReference type="ARBA" id="ARBA00048361"/>
    </source>
</evidence>
<comment type="catalytic activity">
    <reaction evidence="35">
        <text>1'-[1,2-di-(9Z,12Z-octadecadienoyl)-sn-glycero-3-phospho]-3'-[1-(9Z,12Z-octadecadienoyl)-sn-glycero-3-phospho]-glycerol + hexadecanoyl-CoA = 1'-[1,2-di-(9Z,12Z-octadecadienoyl)-sn-glycero-3-phospho]-3'-[1-(9Z,12Z-octadecadienoyl)-2-hexadecanoyl-sn-glycero-3-phospho]-glycerol + CoA</text>
        <dbReference type="Rhea" id="RHEA:43680"/>
        <dbReference type="ChEBI" id="CHEBI:57287"/>
        <dbReference type="ChEBI" id="CHEBI:57379"/>
        <dbReference type="ChEBI" id="CHEBI:83580"/>
        <dbReference type="ChEBI" id="CHEBI:83583"/>
    </reaction>
    <physiologicalReaction direction="left-to-right" evidence="35">
        <dbReference type="Rhea" id="RHEA:43681"/>
    </physiologicalReaction>
</comment>
<comment type="catalytic activity">
    <reaction evidence="30">
        <text>(3S)-hydroxyoctanoyl-CoA + NAD(+) = 3-oxooctanoyl-CoA + NADH + H(+)</text>
        <dbReference type="Rhea" id="RHEA:31195"/>
        <dbReference type="ChEBI" id="CHEBI:15378"/>
        <dbReference type="ChEBI" id="CHEBI:57540"/>
        <dbReference type="ChEBI" id="CHEBI:57945"/>
        <dbReference type="ChEBI" id="CHEBI:62617"/>
        <dbReference type="ChEBI" id="CHEBI:62619"/>
    </reaction>
    <physiologicalReaction direction="left-to-right" evidence="30">
        <dbReference type="Rhea" id="RHEA:31196"/>
    </physiologicalReaction>
</comment>
<comment type="catalytic activity">
    <reaction evidence="28">
        <text>a 4-saturated-(3S)-3-hydroxyacyl-CoA = a (3E)-enoyl-CoA + H2O</text>
        <dbReference type="Rhea" id="RHEA:20724"/>
        <dbReference type="ChEBI" id="CHEBI:15377"/>
        <dbReference type="ChEBI" id="CHEBI:58521"/>
        <dbReference type="ChEBI" id="CHEBI:137480"/>
        <dbReference type="EC" id="4.2.1.17"/>
    </reaction>
    <physiologicalReaction direction="right-to-left" evidence="28">
        <dbReference type="Rhea" id="RHEA:20726"/>
    </physiologicalReaction>
</comment>
<keyword evidence="8" id="KW-0488">Methylation</keyword>
<evidence type="ECO:0000256" key="19">
    <source>
        <dbReference type="ARBA" id="ARBA00023136"/>
    </source>
</evidence>
<evidence type="ECO:0000256" key="12">
    <source>
        <dbReference type="ARBA" id="ARBA00022832"/>
    </source>
</evidence>
<evidence type="ECO:0000256" key="23">
    <source>
        <dbReference type="ARBA" id="ARBA00047613"/>
    </source>
</evidence>
<evidence type="ECO:0000256" key="29">
    <source>
        <dbReference type="ARBA" id="ARBA00051877"/>
    </source>
</evidence>
<comment type="catalytic activity">
    <reaction evidence="32">
        <text>(3S)-hydroxytetradecanoyl-CoA + NAD(+) = 3-oxotetradecanoyl-CoA + NADH + H(+)</text>
        <dbReference type="Rhea" id="RHEA:31167"/>
        <dbReference type="ChEBI" id="CHEBI:15378"/>
        <dbReference type="ChEBI" id="CHEBI:57540"/>
        <dbReference type="ChEBI" id="CHEBI:57945"/>
        <dbReference type="ChEBI" id="CHEBI:62543"/>
        <dbReference type="ChEBI" id="CHEBI:62614"/>
    </reaction>
    <physiologicalReaction direction="left-to-right" evidence="32">
        <dbReference type="Rhea" id="RHEA:31168"/>
    </physiologicalReaction>
</comment>
<evidence type="ECO:0000256" key="28">
    <source>
        <dbReference type="ARBA" id="ARBA00051215"/>
    </source>
</evidence>
<evidence type="ECO:0000259" key="44">
    <source>
        <dbReference type="Pfam" id="PF02737"/>
    </source>
</evidence>
<dbReference type="InterPro" id="IPR050136">
    <property type="entry name" value="FA_oxidation_alpha_subunit"/>
</dbReference>
<feature type="site" description="Important for long-chain enoyl-CoA hydratase activity" evidence="42">
    <location>
        <position position="194"/>
    </location>
</feature>
<evidence type="ECO:0000259" key="43">
    <source>
        <dbReference type="Pfam" id="PF00725"/>
    </source>
</evidence>
<dbReference type="GO" id="GO:0006635">
    <property type="term" value="P:fatty acid beta-oxidation"/>
    <property type="evidence" value="ECO:0007669"/>
    <property type="project" value="InterPro"/>
</dbReference>
<evidence type="ECO:0000256" key="40">
    <source>
        <dbReference type="ARBA" id="ARBA00083277"/>
    </source>
</evidence>
<dbReference type="FunFam" id="3.40.50.720:FF:000009">
    <property type="entry name" value="Fatty oxidation complex, alpha subunit"/>
    <property type="match status" value="1"/>
</dbReference>
<keyword evidence="10" id="KW-0808">Transferase</keyword>
<keyword evidence="17" id="KW-0443">Lipid metabolism</keyword>
<comment type="catalytic activity">
    <reaction evidence="1">
        <text>(3S)-hydroxyhexadecanoyl-CoA = (2E)-hexadecenoyl-CoA + H2O</text>
        <dbReference type="Rhea" id="RHEA:31163"/>
        <dbReference type="ChEBI" id="CHEBI:15377"/>
        <dbReference type="ChEBI" id="CHEBI:61526"/>
        <dbReference type="ChEBI" id="CHEBI:62613"/>
    </reaction>
    <physiologicalReaction direction="right-to-left" evidence="1">
        <dbReference type="Rhea" id="RHEA:31165"/>
    </physiologicalReaction>
</comment>
<comment type="catalytic activity">
    <reaction evidence="34">
        <text>(3S)-3-hydroxydodecanoyl-CoA + NAD(+) = 3-oxododecanoyl-CoA + NADH + H(+)</text>
        <dbReference type="Rhea" id="RHEA:31179"/>
        <dbReference type="ChEBI" id="CHEBI:15378"/>
        <dbReference type="ChEBI" id="CHEBI:57540"/>
        <dbReference type="ChEBI" id="CHEBI:57945"/>
        <dbReference type="ChEBI" id="CHEBI:62558"/>
        <dbReference type="ChEBI" id="CHEBI:62615"/>
    </reaction>
    <physiologicalReaction direction="left-to-right" evidence="34">
        <dbReference type="Rhea" id="RHEA:31180"/>
    </physiologicalReaction>
</comment>
<dbReference type="SUPFAM" id="SSF52096">
    <property type="entry name" value="ClpP/crotonase"/>
    <property type="match status" value="1"/>
</dbReference>
<accession>A0AA36M0R3</accession>
<evidence type="ECO:0000256" key="34">
    <source>
        <dbReference type="ARBA" id="ARBA00052945"/>
    </source>
</evidence>
<dbReference type="FunFam" id="3.90.226.10:FF:000011">
    <property type="entry name" value="Fatty acid oxidation complex subunit alpha"/>
    <property type="match status" value="1"/>
</dbReference>
<dbReference type="InterPro" id="IPR036291">
    <property type="entry name" value="NAD(P)-bd_dom_sf"/>
</dbReference>
<dbReference type="EMBL" id="CATQJL010000112">
    <property type="protein sequence ID" value="CAJ0595189.1"/>
    <property type="molecule type" value="Genomic_DNA"/>
</dbReference>
<dbReference type="Gene3D" id="3.40.50.720">
    <property type="entry name" value="NAD(P)-binding Rossmann-like Domain"/>
    <property type="match status" value="1"/>
</dbReference>
<dbReference type="GO" id="GO:0070403">
    <property type="term" value="F:NAD+ binding"/>
    <property type="evidence" value="ECO:0007669"/>
    <property type="project" value="InterPro"/>
</dbReference>
<evidence type="ECO:0000256" key="31">
    <source>
        <dbReference type="ARBA" id="ARBA00052711"/>
    </source>
</evidence>
<dbReference type="Proteomes" id="UP001176961">
    <property type="component" value="Unassembled WGS sequence"/>
</dbReference>
<comment type="catalytic activity">
    <reaction evidence="23">
        <text>(3S)-hydroxyhexadecanoyl-CoA + NAD(+) = 3-oxohexadecanoyl-CoA + NADH + H(+)</text>
        <dbReference type="Rhea" id="RHEA:31159"/>
        <dbReference type="ChEBI" id="CHEBI:15378"/>
        <dbReference type="ChEBI" id="CHEBI:57349"/>
        <dbReference type="ChEBI" id="CHEBI:57540"/>
        <dbReference type="ChEBI" id="CHEBI:57945"/>
        <dbReference type="ChEBI" id="CHEBI:62613"/>
    </reaction>
    <physiologicalReaction direction="left-to-right" evidence="23">
        <dbReference type="Rhea" id="RHEA:31160"/>
    </physiologicalReaction>
</comment>
<evidence type="ECO:0000256" key="10">
    <source>
        <dbReference type="ARBA" id="ARBA00022679"/>
    </source>
</evidence>
<evidence type="ECO:0000256" key="5">
    <source>
        <dbReference type="ARBA" id="ARBA00007005"/>
    </source>
</evidence>
<comment type="pathway">
    <text evidence="4">Lipid metabolism; fatty acid beta-oxidation.</text>
</comment>
<evidence type="ECO:0000256" key="39">
    <source>
        <dbReference type="ARBA" id="ARBA00077617"/>
    </source>
</evidence>
<dbReference type="PANTHER" id="PTHR43612:SF3">
    <property type="entry name" value="TRIFUNCTIONAL ENZYME SUBUNIT ALPHA, MITOCHONDRIAL"/>
    <property type="match status" value="1"/>
</dbReference>
<comment type="catalytic activity">
    <reaction evidence="33">
        <text>1'-[1,2-di-(9Z,12Z-octadecadienoyl)-sn-glycero-3-phospho]-3'-[1-(9Z,12Z-octadecadienoyl)-sn-glycero-3-phospho]-glycerol + (9Z)-octadecenoyl-CoA = 1'-[1,2-di-(9Z,12Z-octadecadienoyl)-sn-glycero-3-phospho]-3'-[1-(9Z,12Z-octadecadienoyl)-2-(9Z-octadecenoyl)-sn-glycero-3-phospho]-glycerol + CoA</text>
        <dbReference type="Rhea" id="RHEA:43676"/>
        <dbReference type="ChEBI" id="CHEBI:57287"/>
        <dbReference type="ChEBI" id="CHEBI:57387"/>
        <dbReference type="ChEBI" id="CHEBI:83580"/>
        <dbReference type="ChEBI" id="CHEBI:83582"/>
    </reaction>
    <physiologicalReaction direction="left-to-right" evidence="33">
        <dbReference type="Rhea" id="RHEA:43677"/>
    </physiologicalReaction>
</comment>
<dbReference type="InterPro" id="IPR006108">
    <property type="entry name" value="3HC_DH_C"/>
</dbReference>
<evidence type="ECO:0000256" key="11">
    <source>
        <dbReference type="ARBA" id="ARBA00022792"/>
    </source>
</evidence>
<keyword evidence="18" id="KW-0496">Mitochondrion</keyword>
<evidence type="ECO:0000256" key="22">
    <source>
        <dbReference type="ARBA" id="ARBA00035854"/>
    </source>
</evidence>
<feature type="site" description="Important for hydroxyacyl-coenzyme A dehydrogenase activity" evidence="42">
    <location>
        <position position="519"/>
    </location>
</feature>
<evidence type="ECO:0000256" key="25">
    <source>
        <dbReference type="ARBA" id="ARBA00049556"/>
    </source>
</evidence>
<keyword evidence="12" id="KW-0276">Fatty acid metabolism</keyword>
<comment type="similarity">
    <text evidence="5">In the central section; belongs to the 3-hydroxyacyl-CoA dehydrogenase family.</text>
</comment>
<comment type="catalytic activity">
    <reaction evidence="22">
        <text>a (3S)-3-hydroxyacyl-CoA = a (2E)-enoyl-CoA + H2O</text>
        <dbReference type="Rhea" id="RHEA:16105"/>
        <dbReference type="ChEBI" id="CHEBI:15377"/>
        <dbReference type="ChEBI" id="CHEBI:57318"/>
        <dbReference type="ChEBI" id="CHEBI:58856"/>
        <dbReference type="EC" id="4.2.1.17"/>
    </reaction>
    <physiologicalReaction direction="right-to-left" evidence="22">
        <dbReference type="Rhea" id="RHEA:16107"/>
    </physiologicalReaction>
</comment>
<name>A0AA36M0R3_CYLNA</name>
<dbReference type="EC" id="1.1.1.211" evidence="37"/>
<dbReference type="CDD" id="cd06558">
    <property type="entry name" value="crotonase-like"/>
    <property type="match status" value="1"/>
</dbReference>
<evidence type="ECO:0000256" key="36">
    <source>
        <dbReference type="ARBA" id="ARBA00062153"/>
    </source>
</evidence>
<evidence type="ECO:0000256" key="7">
    <source>
        <dbReference type="ARBA" id="ARBA00012076"/>
    </source>
</evidence>
<evidence type="ECO:0000256" key="27">
    <source>
        <dbReference type="ARBA" id="ARBA00050446"/>
    </source>
</evidence>
<evidence type="ECO:0000256" key="6">
    <source>
        <dbReference type="ARBA" id="ARBA00008750"/>
    </source>
</evidence>
<dbReference type="InterPro" id="IPR012803">
    <property type="entry name" value="Fa_ox_alpha_mit"/>
</dbReference>
<comment type="catalytic activity">
    <reaction evidence="25">
        <text>a (3S)-3-hydroxyacyl-CoA + NAD(+) = a 3-oxoacyl-CoA + NADH + H(+)</text>
        <dbReference type="Rhea" id="RHEA:22432"/>
        <dbReference type="ChEBI" id="CHEBI:15378"/>
        <dbReference type="ChEBI" id="CHEBI:57318"/>
        <dbReference type="ChEBI" id="CHEBI:57540"/>
        <dbReference type="ChEBI" id="CHEBI:57945"/>
        <dbReference type="ChEBI" id="CHEBI:90726"/>
        <dbReference type="EC" id="1.1.1.35"/>
    </reaction>
</comment>
<keyword evidence="9" id="KW-0597">Phosphoprotein</keyword>
<organism evidence="45 46">
    <name type="scientific">Cylicocyclus nassatus</name>
    <name type="common">Nematode worm</name>
    <dbReference type="NCBI Taxonomy" id="53992"/>
    <lineage>
        <taxon>Eukaryota</taxon>
        <taxon>Metazoa</taxon>
        <taxon>Ecdysozoa</taxon>
        <taxon>Nematoda</taxon>
        <taxon>Chromadorea</taxon>
        <taxon>Rhabditida</taxon>
        <taxon>Rhabditina</taxon>
        <taxon>Rhabditomorpha</taxon>
        <taxon>Strongyloidea</taxon>
        <taxon>Strongylidae</taxon>
        <taxon>Cylicocyclus</taxon>
    </lineage>
</organism>
<keyword evidence="46" id="KW-1185">Reference proteome</keyword>
<dbReference type="Gene3D" id="3.90.226.10">
    <property type="entry name" value="2-enoyl-CoA Hydratase, Chain A, domain 1"/>
    <property type="match status" value="1"/>
</dbReference>
<feature type="domain" description="3-hydroxyacyl-CoA dehydrogenase C-terminal" evidence="43">
    <location>
        <begin position="705"/>
        <end position="788"/>
    </location>
</feature>
<comment type="similarity">
    <text evidence="6">In the N-terminal section; belongs to the enoyl-CoA hydratase/isomerase family.</text>
</comment>
<evidence type="ECO:0000256" key="2">
    <source>
        <dbReference type="ARBA" id="ARBA00004273"/>
    </source>
</evidence>
<evidence type="ECO:0000256" key="33">
    <source>
        <dbReference type="ARBA" id="ARBA00052860"/>
    </source>
</evidence>
<evidence type="ECO:0000256" key="17">
    <source>
        <dbReference type="ARBA" id="ARBA00023098"/>
    </source>
</evidence>
<comment type="catalytic activity">
    <reaction evidence="27">
        <text>a long-chain (3S)-3-hydroxy fatty acyl-CoA + NAD(+) = a long-chain 3-oxo-fatty acyl-CoA + NADH + H(+)</text>
        <dbReference type="Rhea" id="RHEA:52656"/>
        <dbReference type="ChEBI" id="CHEBI:15378"/>
        <dbReference type="ChEBI" id="CHEBI:57540"/>
        <dbReference type="ChEBI" id="CHEBI:57945"/>
        <dbReference type="ChEBI" id="CHEBI:136757"/>
        <dbReference type="ChEBI" id="CHEBI:136758"/>
        <dbReference type="EC" id="1.1.1.211"/>
    </reaction>
    <physiologicalReaction direction="left-to-right" evidence="27">
        <dbReference type="Rhea" id="RHEA:52657"/>
    </physiologicalReaction>
</comment>
<evidence type="ECO:0000256" key="32">
    <source>
        <dbReference type="ARBA" id="ARBA00052834"/>
    </source>
</evidence>
<gene>
    <name evidence="45" type="ORF">CYNAS_LOCUS7172</name>
</gene>
<comment type="caution">
    <text evidence="45">The sequence shown here is derived from an EMBL/GenBank/DDBJ whole genome shotgun (WGS) entry which is preliminary data.</text>
</comment>
<evidence type="ECO:0000256" key="3">
    <source>
        <dbReference type="ARBA" id="ARBA00004305"/>
    </source>
</evidence>
<keyword evidence="11" id="KW-0999">Mitochondrion inner membrane</keyword>
<keyword evidence="20" id="KW-0456">Lyase</keyword>
<evidence type="ECO:0000256" key="37">
    <source>
        <dbReference type="ARBA" id="ARBA00066806"/>
    </source>
</evidence>
<evidence type="ECO:0000256" key="35">
    <source>
        <dbReference type="ARBA" id="ARBA00052989"/>
    </source>
</evidence>
<evidence type="ECO:0000313" key="45">
    <source>
        <dbReference type="EMBL" id="CAJ0595189.1"/>
    </source>
</evidence>
<comment type="catalytic activity">
    <reaction evidence="24">
        <text>(3S)-hydroxydecanoyl-CoA + NAD(+) = 3-oxodecanoyl-CoA + NADH + H(+)</text>
        <dbReference type="Rhea" id="RHEA:31187"/>
        <dbReference type="ChEBI" id="CHEBI:15378"/>
        <dbReference type="ChEBI" id="CHEBI:57540"/>
        <dbReference type="ChEBI" id="CHEBI:57945"/>
        <dbReference type="ChEBI" id="CHEBI:62548"/>
        <dbReference type="ChEBI" id="CHEBI:62616"/>
    </reaction>
    <physiologicalReaction direction="left-to-right" evidence="24">
        <dbReference type="Rhea" id="RHEA:31188"/>
    </physiologicalReaction>
</comment>
<keyword evidence="14" id="KW-0007">Acetylation</keyword>
<comment type="subcellular location">
    <subcellularLocation>
        <location evidence="2">Mitochondrion inner membrane</location>
    </subcellularLocation>
    <subcellularLocation>
        <location evidence="3">Mitochondrion matrix</location>
    </subcellularLocation>
</comment>
<dbReference type="InterPro" id="IPR008927">
    <property type="entry name" value="6-PGluconate_DH-like_C_sf"/>
</dbReference>
<evidence type="ECO:0000256" key="9">
    <source>
        <dbReference type="ARBA" id="ARBA00022553"/>
    </source>
</evidence>
<comment type="catalytic activity">
    <reaction evidence="31">
        <text>(3S)-3-hydroxydodecanoyl-CoA = (2E)-dodecenoyl-CoA + H2O</text>
        <dbReference type="Rhea" id="RHEA:31075"/>
        <dbReference type="ChEBI" id="CHEBI:15377"/>
        <dbReference type="ChEBI" id="CHEBI:57330"/>
        <dbReference type="ChEBI" id="CHEBI:62558"/>
    </reaction>
    <physiologicalReaction direction="right-to-left" evidence="31">
        <dbReference type="Rhea" id="RHEA:31077"/>
    </physiologicalReaction>
</comment>
<dbReference type="InterPro" id="IPR006176">
    <property type="entry name" value="3-OHacyl-CoA_DH_NAD-bd"/>
</dbReference>
<comment type="catalytic activity">
    <reaction evidence="26">
        <text>1'-[1,2-di-(9Z,12Z-octadecadienoyl)-sn-glycero-3-phospho]-3'-[1-(9Z,12Z-octadecadienoyl)-sn-glycero-3-phospho]-glycerol + (9Z,12Z)-octadecadienoyl-CoA = 1',3'-bis-[1,2-di-(9Z,12Z-octadecadienoyl)-sn-glycero-3-phospho]-glycerol + CoA</text>
        <dbReference type="Rhea" id="RHEA:43672"/>
        <dbReference type="ChEBI" id="CHEBI:57287"/>
        <dbReference type="ChEBI" id="CHEBI:57383"/>
        <dbReference type="ChEBI" id="CHEBI:83580"/>
        <dbReference type="ChEBI" id="CHEBI:83581"/>
    </reaction>
    <physiologicalReaction direction="left-to-right" evidence="26">
        <dbReference type="Rhea" id="RHEA:43673"/>
    </physiologicalReaction>
</comment>
<evidence type="ECO:0000256" key="14">
    <source>
        <dbReference type="ARBA" id="ARBA00022990"/>
    </source>
</evidence>
<reference evidence="45" key="1">
    <citation type="submission" date="2023-07" db="EMBL/GenBank/DDBJ databases">
        <authorList>
            <consortium name="CYATHOMIX"/>
        </authorList>
    </citation>
    <scope>NUCLEOTIDE SEQUENCE</scope>
    <source>
        <strain evidence="45">N/A</strain>
    </source>
</reference>
<keyword evidence="13" id="KW-0809">Transit peptide</keyword>
<dbReference type="SUPFAM" id="SSF51735">
    <property type="entry name" value="NAD(P)-binding Rossmann-fold domains"/>
    <property type="match status" value="1"/>
</dbReference>
<dbReference type="PANTHER" id="PTHR43612">
    <property type="entry name" value="TRIFUNCTIONAL ENZYME SUBUNIT ALPHA"/>
    <property type="match status" value="1"/>
</dbReference>
<dbReference type="InterPro" id="IPR029045">
    <property type="entry name" value="ClpP/crotonase-like_dom_sf"/>
</dbReference>
<keyword evidence="15" id="KW-0560">Oxidoreductase</keyword>
<dbReference type="GO" id="GO:0016740">
    <property type="term" value="F:transferase activity"/>
    <property type="evidence" value="ECO:0007669"/>
    <property type="project" value="UniProtKB-KW"/>
</dbReference>
<comment type="subunit">
    <text evidence="36">Heterotetramer of 2 alpha/HADHA and 2 beta/HADHB subunits; forms the mitochondrial trifunctional enzyme. Also purified as higher order heterooligomers including a 4 alpha/HADHA and 4 beta/HADHB heterooligomer which physiological significance remains unclear. The mitochondrial trifunctional enzyme interacts with MTLN.</text>
</comment>
<proteinExistence type="inferred from homology"/>
<evidence type="ECO:0000256" key="8">
    <source>
        <dbReference type="ARBA" id="ARBA00022481"/>
    </source>
</evidence>
<comment type="catalytic activity">
    <reaction evidence="29">
        <text>(3S)-hydroxyoctanoyl-CoA = (2E)-octenoyl-CoA + H2O</text>
        <dbReference type="Rhea" id="RHEA:31199"/>
        <dbReference type="ChEBI" id="CHEBI:15377"/>
        <dbReference type="ChEBI" id="CHEBI:62242"/>
        <dbReference type="ChEBI" id="CHEBI:62617"/>
    </reaction>
    <physiologicalReaction direction="right-to-left" evidence="29">
        <dbReference type="Rhea" id="RHEA:31201"/>
    </physiologicalReaction>
</comment>
<dbReference type="InterPro" id="IPR001753">
    <property type="entry name" value="Enoyl-CoA_hydra/iso"/>
</dbReference>
<evidence type="ECO:0000256" key="13">
    <source>
        <dbReference type="ARBA" id="ARBA00022946"/>
    </source>
</evidence>
<dbReference type="Pfam" id="PF00378">
    <property type="entry name" value="ECH_1"/>
    <property type="match status" value="1"/>
</dbReference>
<evidence type="ECO:0000313" key="46">
    <source>
        <dbReference type="Proteomes" id="UP001176961"/>
    </source>
</evidence>
<dbReference type="GO" id="GO:0016507">
    <property type="term" value="C:mitochondrial fatty acid beta-oxidation multienzyme complex"/>
    <property type="evidence" value="ECO:0007669"/>
    <property type="project" value="InterPro"/>
</dbReference>
<dbReference type="FunFam" id="1.10.1040.50:FF:000002">
    <property type="entry name" value="Trifunctional enzyme subunit alpha, mitochondrial"/>
    <property type="match status" value="1"/>
</dbReference>
<evidence type="ECO:0000256" key="38">
    <source>
        <dbReference type="ARBA" id="ARBA00068347"/>
    </source>
</evidence>
<dbReference type="GO" id="GO:0016509">
    <property type="term" value="F:long-chain (3S)-3-hydroxyacyl-CoA dehydrogenase (NAD+) activity"/>
    <property type="evidence" value="ECO:0007669"/>
    <property type="project" value="UniProtKB-EC"/>
</dbReference>
<evidence type="ECO:0000256" key="18">
    <source>
        <dbReference type="ARBA" id="ARBA00023128"/>
    </source>
</evidence>
<evidence type="ECO:0000256" key="20">
    <source>
        <dbReference type="ARBA" id="ARBA00023239"/>
    </source>
</evidence>
<evidence type="ECO:0000256" key="41">
    <source>
        <dbReference type="PIRSR" id="PIRSR612803-1"/>
    </source>
</evidence>
<protein>
    <recommendedName>
        <fullName evidence="38">Trifunctional enzyme subunit alpha, mitochondrial</fullName>
        <ecNumber evidence="37">1.1.1.211</ecNumber>
        <ecNumber evidence="7">4.2.1.17</ecNumber>
    </recommendedName>
    <alternativeName>
        <fullName evidence="39">Monolysocardiolipin acyltransferase</fullName>
    </alternativeName>
    <alternativeName>
        <fullName evidence="40">TP-alpha</fullName>
    </alternativeName>
</protein>
<dbReference type="Gene3D" id="1.10.1040.50">
    <property type="match status" value="1"/>
</dbReference>
<evidence type="ECO:0000256" key="21">
    <source>
        <dbReference type="ARBA" id="ARBA00023268"/>
    </source>
</evidence>
<evidence type="ECO:0000256" key="4">
    <source>
        <dbReference type="ARBA" id="ARBA00005005"/>
    </source>
</evidence>
<dbReference type="EC" id="4.2.1.17" evidence="7"/>
<evidence type="ECO:0000256" key="1">
    <source>
        <dbReference type="ARBA" id="ARBA00000469"/>
    </source>
</evidence>
<evidence type="ECO:0000256" key="15">
    <source>
        <dbReference type="ARBA" id="ARBA00023002"/>
    </source>
</evidence>
<dbReference type="SUPFAM" id="SSF48179">
    <property type="entry name" value="6-phosphogluconate dehydrogenase C-terminal domain-like"/>
    <property type="match status" value="2"/>
</dbReference>
<evidence type="ECO:0000256" key="42">
    <source>
        <dbReference type="PIRSR" id="PIRSR612803-2"/>
    </source>
</evidence>
<sequence length="792" mass="85945">MLSRLAQGTRLLAPYMRQLPVTASFSQAKLNTEIKDTSVKDKPSQPKSGINVQKAPQNLQTIKVEHKGNVAVIKMDVANSKENLLNDALSADLQTAFEQAKRDDSVKAIVLMSAKPSSFLAGADLGMLSKAKTPQDGVAMSRKGQDGMMKIEQSKKPVVAAIMGSCLGGGCELAMACHYRIAVNDPMTQIALPEVTLGLLPGAGGTQRILKLVALPNALDVMLTGKKLKADKAKKIGLVDSIVHPIGAGVQPEPINTHKYLENVAVDTAQQLASGALKVDREPKIWEKGLSKLLSYEFVTDKIVMRYLKDKVMKQTGGNYPAPLKILETVRKGLVQGVTEGYSHESQCFGELMHTNQSKALVGLFNGSAECRKNKYGIGKPVKEVAVVGAGLMGAGIADVTIDKGLKCVLVDRDQQGLERGQNQVANYMDSLVKRRKFSKLDKERTVCNLVTTCDYDAMKNANVVIEAVFEDLPLKHKVIKQIEGIVGKDTIIASNTSALPIKEIAKVSSRPDKVIGMHYFSPVEKMQLLEVIVHDGTSKETVATAVQLGLKQGKTVVVVKDCPGFFVVRCLSPMMSEVIRLLQEGVPAQEIDKLSRRFGFPVGTATLSDEVGLDVAEHVAKFLGDALGPRVRGGSSDVLSDLVTAGFRGRKSKKGIYSYQEDIPFPLSLIQRGKSVNGDALKIFDKYRLTAPQNCSSMEDQQLRLASRYVNEALICLQEGVIASPMEGDVASVLGIGFPPFWGGPFRFVDLYGAKKLVNVMNKFASAYPPEQFTPCQLLKDHAQSGKKFYP</sequence>
<feature type="active site" description="For hydroxyacyl-coenzyme A dehydrogenase activity" evidence="41">
    <location>
        <position position="531"/>
    </location>
</feature>
<dbReference type="GO" id="GO:0005743">
    <property type="term" value="C:mitochondrial inner membrane"/>
    <property type="evidence" value="ECO:0007669"/>
    <property type="project" value="UniProtKB-SubCell"/>
</dbReference>